<accession>A0A5N5WR18</accession>
<dbReference type="EMBL" id="ML732285">
    <property type="protein sequence ID" value="KAB8070998.1"/>
    <property type="molecule type" value="Genomic_DNA"/>
</dbReference>
<evidence type="ECO:0000313" key="4">
    <source>
        <dbReference type="Proteomes" id="UP000326565"/>
    </source>
</evidence>
<dbReference type="Gene3D" id="3.40.309.10">
    <property type="entry name" value="Aldehyde Dehydrogenase, Chain A, domain 2"/>
    <property type="match status" value="1"/>
</dbReference>
<feature type="transmembrane region" description="Helical" evidence="1">
    <location>
        <begin position="458"/>
        <end position="481"/>
    </location>
</feature>
<dbReference type="InterPro" id="IPR016163">
    <property type="entry name" value="Ald_DH_C"/>
</dbReference>
<keyword evidence="1" id="KW-0472">Membrane</keyword>
<dbReference type="Pfam" id="PF00171">
    <property type="entry name" value="Aldedh"/>
    <property type="match status" value="2"/>
</dbReference>
<name>A0A5N5WR18_9EURO</name>
<dbReference type="OrthoDB" id="5596991at2759"/>
<dbReference type="Gene3D" id="3.40.605.10">
    <property type="entry name" value="Aldehyde Dehydrogenase, Chain A, domain 1"/>
    <property type="match status" value="1"/>
</dbReference>
<dbReference type="PANTHER" id="PTHR43111">
    <property type="entry name" value="ALDEHYDE DEHYDROGENASE B-RELATED"/>
    <property type="match status" value="1"/>
</dbReference>
<dbReference type="AlphaFoldDB" id="A0A5N5WR18"/>
<dbReference type="InterPro" id="IPR016161">
    <property type="entry name" value="Ald_DH/histidinol_DH"/>
</dbReference>
<dbReference type="SUPFAM" id="SSF53720">
    <property type="entry name" value="ALDH-like"/>
    <property type="match status" value="1"/>
</dbReference>
<feature type="domain" description="Aldehyde dehydrogenase" evidence="2">
    <location>
        <begin position="26"/>
        <end position="155"/>
    </location>
</feature>
<sequence>MELTSNPTSHPPQFAAIVAGNIDGRSINVRYRQRQFHRLQASILNRLAEFKHAIAQDSGHSPEEVQAEVCLAMKEIRSHYLSLNIEESLQVEYRVAHGQDNLTQRRSAGIVYIIPTTHTIFYSVVVALSAALAEGNCIILELPKTTWRVTALLRSVLVTAMDADTFAISETRPDEKFLRTTLLVNQQSSDILPTAFGLLSSPSGLRAVAVVDRTANLQEAATDLVSSRFALNGRSPYAPDMVLVNQFCMQPFIELVIKHAAKLLTSDGPGPATVPKHGKEPSMLDKIGSENGVKVIVSGTSWAVVKVHNRNSTLLQSKIKERLLVLHPMSSLDDAINLCNDTGAHAATYTFAAHDAAKYVSESIDAHTAWINHVPYDMLFGPMIPLNSPLSLSTRYTPESFGVPRPQVVNRSGNTVLAKSLLEGKVPKSIRSAQEFLSPLPEIEQRPGHKIGFFEQGIITGGLITLTSLITIVSAAGYWALRMR</sequence>
<organism evidence="3 4">
    <name type="scientific">Aspergillus leporis</name>
    <dbReference type="NCBI Taxonomy" id="41062"/>
    <lineage>
        <taxon>Eukaryota</taxon>
        <taxon>Fungi</taxon>
        <taxon>Dikarya</taxon>
        <taxon>Ascomycota</taxon>
        <taxon>Pezizomycotina</taxon>
        <taxon>Eurotiomycetes</taxon>
        <taxon>Eurotiomycetidae</taxon>
        <taxon>Eurotiales</taxon>
        <taxon>Aspergillaceae</taxon>
        <taxon>Aspergillus</taxon>
        <taxon>Aspergillus subgen. Circumdati</taxon>
    </lineage>
</organism>
<dbReference type="Proteomes" id="UP000326565">
    <property type="component" value="Unassembled WGS sequence"/>
</dbReference>
<gene>
    <name evidence="3" type="ORF">BDV29DRAFT_193611</name>
</gene>
<reference evidence="3 4" key="1">
    <citation type="submission" date="2019-04" db="EMBL/GenBank/DDBJ databases">
        <title>Friends and foes A comparative genomics study of 23 Aspergillus species from section Flavi.</title>
        <authorList>
            <consortium name="DOE Joint Genome Institute"/>
            <person name="Kjaerbolling I."/>
            <person name="Vesth T."/>
            <person name="Frisvad J.C."/>
            <person name="Nybo J.L."/>
            <person name="Theobald S."/>
            <person name="Kildgaard S."/>
            <person name="Isbrandt T."/>
            <person name="Kuo A."/>
            <person name="Sato A."/>
            <person name="Lyhne E.K."/>
            <person name="Kogle M.E."/>
            <person name="Wiebenga A."/>
            <person name="Kun R.S."/>
            <person name="Lubbers R.J."/>
            <person name="Makela M.R."/>
            <person name="Barry K."/>
            <person name="Chovatia M."/>
            <person name="Clum A."/>
            <person name="Daum C."/>
            <person name="Haridas S."/>
            <person name="He G."/>
            <person name="LaButti K."/>
            <person name="Lipzen A."/>
            <person name="Mondo S."/>
            <person name="Riley R."/>
            <person name="Salamov A."/>
            <person name="Simmons B.A."/>
            <person name="Magnuson J.K."/>
            <person name="Henrissat B."/>
            <person name="Mortensen U.H."/>
            <person name="Larsen T.O."/>
            <person name="Devries R.P."/>
            <person name="Grigoriev I.V."/>
            <person name="Machida M."/>
            <person name="Baker S.E."/>
            <person name="Andersen M.R."/>
        </authorList>
    </citation>
    <scope>NUCLEOTIDE SEQUENCE [LARGE SCALE GENOMIC DNA]</scope>
    <source>
        <strain evidence="3 4">CBS 151.66</strain>
    </source>
</reference>
<dbReference type="InterPro" id="IPR016162">
    <property type="entry name" value="Ald_DH_N"/>
</dbReference>
<evidence type="ECO:0000256" key="1">
    <source>
        <dbReference type="SAM" id="Phobius"/>
    </source>
</evidence>
<proteinExistence type="predicted"/>
<keyword evidence="1" id="KW-1133">Transmembrane helix</keyword>
<dbReference type="PANTHER" id="PTHR43111:SF1">
    <property type="entry name" value="ALDEHYDE DEHYDROGENASE B-RELATED"/>
    <property type="match status" value="1"/>
</dbReference>
<protein>
    <submittedName>
        <fullName evidence="3">Aldehyde dehydrogenase PutA</fullName>
    </submittedName>
</protein>
<dbReference type="InterPro" id="IPR015590">
    <property type="entry name" value="Aldehyde_DH_dom"/>
</dbReference>
<evidence type="ECO:0000313" key="3">
    <source>
        <dbReference type="EMBL" id="KAB8070998.1"/>
    </source>
</evidence>
<keyword evidence="4" id="KW-1185">Reference proteome</keyword>
<keyword evidence="1" id="KW-0812">Transmembrane</keyword>
<evidence type="ECO:0000259" key="2">
    <source>
        <dbReference type="Pfam" id="PF00171"/>
    </source>
</evidence>
<dbReference type="GO" id="GO:0016620">
    <property type="term" value="F:oxidoreductase activity, acting on the aldehyde or oxo group of donors, NAD or NADP as acceptor"/>
    <property type="evidence" value="ECO:0007669"/>
    <property type="project" value="InterPro"/>
</dbReference>
<feature type="domain" description="Aldehyde dehydrogenase" evidence="2">
    <location>
        <begin position="208"/>
        <end position="374"/>
    </location>
</feature>